<reference evidence="2 3" key="1">
    <citation type="journal article" date="2016" name="Nat. Commun.">
        <title>Thousands of microbial genomes shed light on interconnected biogeochemical processes in an aquifer system.</title>
        <authorList>
            <person name="Anantharaman K."/>
            <person name="Brown C.T."/>
            <person name="Hug L.A."/>
            <person name="Sharon I."/>
            <person name="Castelle C.J."/>
            <person name="Probst A.J."/>
            <person name="Thomas B.C."/>
            <person name="Singh A."/>
            <person name="Wilkins M.J."/>
            <person name="Karaoz U."/>
            <person name="Brodie E.L."/>
            <person name="Williams K.H."/>
            <person name="Hubbard S.S."/>
            <person name="Banfield J.F."/>
        </authorList>
    </citation>
    <scope>NUCLEOTIDE SEQUENCE [LARGE SCALE GENOMIC DNA]</scope>
</reference>
<comment type="caution">
    <text evidence="2">The sequence shown here is derived from an EMBL/GenBank/DDBJ whole genome shotgun (WGS) entry which is preliminary data.</text>
</comment>
<dbReference type="EMBL" id="MFJN01000031">
    <property type="protein sequence ID" value="OGG21007.1"/>
    <property type="molecule type" value="Genomic_DNA"/>
</dbReference>
<name>A0A1F6A9N5_9BACT</name>
<evidence type="ECO:0000313" key="3">
    <source>
        <dbReference type="Proteomes" id="UP000177092"/>
    </source>
</evidence>
<dbReference type="AlphaFoldDB" id="A0A1F6A9N5"/>
<proteinExistence type="predicted"/>
<dbReference type="Pfam" id="PF00557">
    <property type="entry name" value="Peptidase_M24"/>
    <property type="match status" value="1"/>
</dbReference>
<dbReference type="SUPFAM" id="SSF55920">
    <property type="entry name" value="Creatinase/aminopeptidase"/>
    <property type="match status" value="1"/>
</dbReference>
<accession>A0A1F6A9N5</accession>
<gene>
    <name evidence="2" type="ORF">A3D03_05450</name>
</gene>
<dbReference type="InterPro" id="IPR000994">
    <property type="entry name" value="Pept_M24"/>
</dbReference>
<dbReference type="Proteomes" id="UP000177092">
    <property type="component" value="Unassembled WGS sequence"/>
</dbReference>
<protein>
    <recommendedName>
        <fullName evidence="1">Peptidase M24 domain-containing protein</fullName>
    </recommendedName>
</protein>
<sequence>MNLRIESIQAVETLQEKCISSYNELLDTLKDGMSEADIKLILISLMKKKGIHSYWYDIGIMVLINENRFRDMQKKDYVLKCPSETVVLKKGNPIFIDFHPMDENGIWSDFSSMCIFKPSDDDKDKVSFLELIYSIHMEGIRSLNSTMTFADVFRWYQTKYKEYNMEIEDARHTVGHTVDSGKKNDKYGNDKRLFLDSINRESISGYILAIEPGVYKFSNKKMLVGRFEDCVYIPQSGVPVILGRKNKLPLYIN</sequence>
<evidence type="ECO:0000259" key="1">
    <source>
        <dbReference type="Pfam" id="PF00557"/>
    </source>
</evidence>
<evidence type="ECO:0000313" key="2">
    <source>
        <dbReference type="EMBL" id="OGG21007.1"/>
    </source>
</evidence>
<dbReference type="Gene3D" id="3.90.230.10">
    <property type="entry name" value="Creatinase/methionine aminopeptidase superfamily"/>
    <property type="match status" value="1"/>
</dbReference>
<dbReference type="InterPro" id="IPR036005">
    <property type="entry name" value="Creatinase/aminopeptidase-like"/>
</dbReference>
<dbReference type="STRING" id="1798384.A3D03_05450"/>
<organism evidence="2 3">
    <name type="scientific">Candidatus Gottesmanbacteria bacterium RIFCSPHIGHO2_02_FULL_40_13</name>
    <dbReference type="NCBI Taxonomy" id="1798384"/>
    <lineage>
        <taxon>Bacteria</taxon>
        <taxon>Candidatus Gottesmaniibacteriota</taxon>
    </lineage>
</organism>
<feature type="domain" description="Peptidase M24" evidence="1">
    <location>
        <begin position="21"/>
        <end position="233"/>
    </location>
</feature>